<reference evidence="1 2" key="1">
    <citation type="journal article" date="2019" name="Int. J. Syst. Evol. Microbiol.">
        <title>The Global Catalogue of Microorganisms (GCM) 10K type strain sequencing project: providing services to taxonomists for standard genome sequencing and annotation.</title>
        <authorList>
            <consortium name="The Broad Institute Genomics Platform"/>
            <consortium name="The Broad Institute Genome Sequencing Center for Infectious Disease"/>
            <person name="Wu L."/>
            <person name="Ma J."/>
        </authorList>
    </citation>
    <scope>NUCLEOTIDE SEQUENCE [LARGE SCALE GENOMIC DNA]</scope>
    <source>
        <strain evidence="1 2">JCM 15395</strain>
    </source>
</reference>
<evidence type="ECO:0000313" key="1">
    <source>
        <dbReference type="EMBL" id="GAA0594056.1"/>
    </source>
</evidence>
<protein>
    <submittedName>
        <fullName evidence="1">Uncharacterized protein</fullName>
    </submittedName>
</protein>
<dbReference type="Proteomes" id="UP001500866">
    <property type="component" value="Unassembled WGS sequence"/>
</dbReference>
<comment type="caution">
    <text evidence="1">The sequence shown here is derived from an EMBL/GenBank/DDBJ whole genome shotgun (WGS) entry which is preliminary data.</text>
</comment>
<organism evidence="1 2">
    <name type="scientific">Virgibacillus siamensis</name>
    <dbReference type="NCBI Taxonomy" id="480071"/>
    <lineage>
        <taxon>Bacteria</taxon>
        <taxon>Bacillati</taxon>
        <taxon>Bacillota</taxon>
        <taxon>Bacilli</taxon>
        <taxon>Bacillales</taxon>
        <taxon>Bacillaceae</taxon>
        <taxon>Virgibacillus</taxon>
    </lineage>
</organism>
<dbReference type="EMBL" id="BAAADS010000005">
    <property type="protein sequence ID" value="GAA0594056.1"/>
    <property type="molecule type" value="Genomic_DNA"/>
</dbReference>
<name>A0ABN1FMQ8_9BACI</name>
<gene>
    <name evidence="1" type="ORF">GCM10009001_07720</name>
</gene>
<evidence type="ECO:0000313" key="2">
    <source>
        <dbReference type="Proteomes" id="UP001500866"/>
    </source>
</evidence>
<keyword evidence="2" id="KW-1185">Reference proteome</keyword>
<sequence length="60" mass="6241">MVTKFGEKGVVNLGKMVPLLGGVVGGSFDASSTYLIGKAAEKTFIEGGYDKDNGITIDMI</sequence>
<accession>A0ABN1FMQ8</accession>
<dbReference type="RefSeq" id="WP_343810467.1">
    <property type="nucleotide sequence ID" value="NZ_BAAADS010000005.1"/>
</dbReference>
<proteinExistence type="predicted"/>